<dbReference type="RefSeq" id="XP_056760384.1">
    <property type="nucleotide sequence ID" value="XM_056915630.1"/>
</dbReference>
<dbReference type="EMBL" id="JAPVEA010000009">
    <property type="protein sequence ID" value="KAJ5433092.1"/>
    <property type="molecule type" value="Genomic_DNA"/>
</dbReference>
<evidence type="ECO:0000256" key="1">
    <source>
        <dbReference type="SAM" id="MobiDB-lite"/>
    </source>
</evidence>
<reference evidence="2" key="2">
    <citation type="journal article" date="2023" name="IMA Fungus">
        <title>Comparative genomic study of the Penicillium genus elucidates a diverse pangenome and 15 lateral gene transfer events.</title>
        <authorList>
            <person name="Petersen C."/>
            <person name="Sorensen T."/>
            <person name="Nielsen M.R."/>
            <person name="Sondergaard T.E."/>
            <person name="Sorensen J.L."/>
            <person name="Fitzpatrick D.A."/>
            <person name="Frisvad J.C."/>
            <person name="Nielsen K.L."/>
        </authorList>
    </citation>
    <scope>NUCLEOTIDE SEQUENCE</scope>
    <source>
        <strain evidence="2">IBT 16125</strain>
    </source>
</reference>
<reference evidence="2" key="1">
    <citation type="submission" date="2022-12" db="EMBL/GenBank/DDBJ databases">
        <authorList>
            <person name="Petersen C."/>
        </authorList>
    </citation>
    <scope>NUCLEOTIDE SEQUENCE</scope>
    <source>
        <strain evidence="2">IBT 16125</strain>
    </source>
</reference>
<organism evidence="2 3">
    <name type="scientific">Penicillium daleae</name>
    <dbReference type="NCBI Taxonomy" id="63821"/>
    <lineage>
        <taxon>Eukaryota</taxon>
        <taxon>Fungi</taxon>
        <taxon>Dikarya</taxon>
        <taxon>Ascomycota</taxon>
        <taxon>Pezizomycotina</taxon>
        <taxon>Eurotiomycetes</taxon>
        <taxon>Eurotiomycetidae</taxon>
        <taxon>Eurotiales</taxon>
        <taxon>Aspergillaceae</taxon>
        <taxon>Penicillium</taxon>
    </lineage>
</organism>
<accession>A0AAD6BXE5</accession>
<feature type="region of interest" description="Disordered" evidence="1">
    <location>
        <begin position="157"/>
        <end position="225"/>
    </location>
</feature>
<keyword evidence="3" id="KW-1185">Reference proteome</keyword>
<feature type="region of interest" description="Disordered" evidence="1">
    <location>
        <begin position="1"/>
        <end position="95"/>
    </location>
</feature>
<protein>
    <submittedName>
        <fullName evidence="2">Uncharacterized protein</fullName>
    </submittedName>
</protein>
<dbReference type="InterPro" id="IPR034443">
    <property type="entry name" value="PB1A10.08"/>
</dbReference>
<dbReference type="PANTHER" id="PTHR42051:SF1">
    <property type="entry name" value="MEIOTICALLY UP-REGULATED PROTEIN PB1A10.08"/>
    <property type="match status" value="1"/>
</dbReference>
<feature type="region of interest" description="Disordered" evidence="1">
    <location>
        <begin position="259"/>
        <end position="278"/>
    </location>
</feature>
<feature type="compositionally biased region" description="Basic residues" evidence="1">
    <location>
        <begin position="117"/>
        <end position="127"/>
    </location>
</feature>
<feature type="compositionally biased region" description="Low complexity" evidence="1">
    <location>
        <begin position="82"/>
        <end position="92"/>
    </location>
</feature>
<feature type="region of interest" description="Disordered" evidence="1">
    <location>
        <begin position="113"/>
        <end position="132"/>
    </location>
</feature>
<comment type="caution">
    <text evidence="2">The sequence shown here is derived from an EMBL/GenBank/DDBJ whole genome shotgun (WGS) entry which is preliminary data.</text>
</comment>
<dbReference type="Proteomes" id="UP001213681">
    <property type="component" value="Unassembled WGS sequence"/>
</dbReference>
<feature type="compositionally biased region" description="Low complexity" evidence="1">
    <location>
        <begin position="185"/>
        <end position="196"/>
    </location>
</feature>
<dbReference type="GeneID" id="81605873"/>
<name>A0AAD6BXE5_9EURO</name>
<evidence type="ECO:0000313" key="3">
    <source>
        <dbReference type="Proteomes" id="UP001213681"/>
    </source>
</evidence>
<sequence length="488" mass="54993">MMVPRAFLFTSAPPQKAMPPYGLKDHHPSSLALDRQGHQFTKHADLPGSTMTTPVVIPPKRGSRTPVHREARSRTPYKPPVSSRRSSSSSSSNDRLLPLSVASMLDATAIPVPRRSWSTRRPRKLPRGNHVEEFSRMMQEGLKSKEDYLMGGTINSPLDILLSPPEEENEKYATTTESEMECPFSVRSVSSDSMPSLEPDMDSPLGSPQPPTPGSHKSPSERRPLRYSPAEDCALDHPLLESDMDDCEIVMFESYPEPTIEDTVPSNRTASSRSFPSLRSSFKSNLTASLRAIKFAAQSVSTFTTPSVQPEDFLTRSLFTITPEMTDDRRPPPMQEPPSPALRRYLNPTPISPAEMCVYHDHPHDKSEVNSTCAVSIQMQTYRRSRGRGNRRSHFHVVAPKNRDQYHTFDPEVPPMSRQREPRENCDFLRMVVLEMNMRRSGKLREDIPTRARIMLPPRKSNPYRLSGDYEDGDDNDAVPARWVGISA</sequence>
<dbReference type="AlphaFoldDB" id="A0AAD6BXE5"/>
<evidence type="ECO:0000313" key="2">
    <source>
        <dbReference type="EMBL" id="KAJ5433092.1"/>
    </source>
</evidence>
<proteinExistence type="predicted"/>
<dbReference type="PANTHER" id="PTHR42051">
    <property type="entry name" value="MEIOTICALLY UP-REGULATED PROTEIN PB1A10.08"/>
    <property type="match status" value="1"/>
</dbReference>
<gene>
    <name evidence="2" type="ORF">N7458_012248</name>
</gene>